<dbReference type="EMBL" id="JBHTBD010000007">
    <property type="protein sequence ID" value="MFC7296105.1"/>
    <property type="molecule type" value="Genomic_DNA"/>
</dbReference>
<evidence type="ECO:0008006" key="3">
    <source>
        <dbReference type="Google" id="ProtNLM"/>
    </source>
</evidence>
<reference evidence="2" key="1">
    <citation type="journal article" date="2019" name="Int. J. Syst. Evol. Microbiol.">
        <title>The Global Catalogue of Microorganisms (GCM) 10K type strain sequencing project: providing services to taxonomists for standard genome sequencing and annotation.</title>
        <authorList>
            <consortium name="The Broad Institute Genomics Platform"/>
            <consortium name="The Broad Institute Genome Sequencing Center for Infectious Disease"/>
            <person name="Wu L."/>
            <person name="Ma J."/>
        </authorList>
    </citation>
    <scope>NUCLEOTIDE SEQUENCE [LARGE SCALE GENOMIC DNA]</scope>
    <source>
        <strain evidence="2">CCUG 60559</strain>
    </source>
</reference>
<dbReference type="Proteomes" id="UP001596506">
    <property type="component" value="Unassembled WGS sequence"/>
</dbReference>
<dbReference type="RefSeq" id="WP_100689452.1">
    <property type="nucleotide sequence ID" value="NZ_JBHTBD010000007.1"/>
</dbReference>
<proteinExistence type="predicted"/>
<keyword evidence="2" id="KW-1185">Reference proteome</keyword>
<name>A0ABW2IZD7_9GAMM</name>
<comment type="caution">
    <text evidence="1">The sequence shown here is derived from an EMBL/GenBank/DDBJ whole genome shotgun (WGS) entry which is preliminary data.</text>
</comment>
<evidence type="ECO:0000313" key="1">
    <source>
        <dbReference type="EMBL" id="MFC7296105.1"/>
    </source>
</evidence>
<organism evidence="1 2">
    <name type="scientific">Marinobacter aromaticivorans</name>
    <dbReference type="NCBI Taxonomy" id="1494078"/>
    <lineage>
        <taxon>Bacteria</taxon>
        <taxon>Pseudomonadati</taxon>
        <taxon>Pseudomonadota</taxon>
        <taxon>Gammaproteobacteria</taxon>
        <taxon>Pseudomonadales</taxon>
        <taxon>Marinobacteraceae</taxon>
        <taxon>Marinobacter</taxon>
    </lineage>
</organism>
<accession>A0ABW2IZD7</accession>
<sequence>MYEPSPLEAPVALPGNYTPPDIQEPVVLCQPATEGPVALDPVILALGYTPPPLTEPVFLCVDVSRLSASLPPPAPALLSFSAAGSQAYRAHIDAAIAAPTLPVLSLQATALMASSLASVVAPPQAPGLTLQSSLKQNLDLPDNSAKRVSERYKTSSPKTVTPLQLLNNDGNQISVPLAHPHQHGISLGKSLTAPASEMIRYQASARQSHQHGIPLTARTDAQHAEAIRYRASARTRHTHGIKRHGSAGIPHAEYMRQRDSLRMAEQQAVPATKGLSVGSKNAWPTGTRLEIRWQHAAKPAPGYWWPDWADEYTPPGFVIAIPCAGYQPRPLRCEVVLGTGYPPQPPCPTEPGQDTIIIPVREAYHVINELTLTELNGTPVAAEDFSASIDADSWTWSWSTRIPASALSQVRPDSSTRVELIATINGEPLRVLVENIQRERRFGESWLRVSGRGRAAFLAEPLAPVIQYTNDTPLTAQQALNAAMTVNGIPIGWTLDWQIEDWQIPAGIWSHSGTWIDAAKRIAEAGGAYVQSHYTDQVLRILPRYPTAPWNWSSAVPDIALPEDVVEVEGIEWQEKPDYNAVYVHGGDQGRADRIIVGTSGGTNPAPTIVDELATDPAMTRQRGLALLGDTGKQASISLRLPVLPETGMIRPGTLVEYLEQGNTRRGLVRSLSISHSRPELWQTIGVETHE</sequence>
<gene>
    <name evidence="1" type="ORF">ACFQQA_15385</name>
</gene>
<evidence type="ECO:0000313" key="2">
    <source>
        <dbReference type="Proteomes" id="UP001596506"/>
    </source>
</evidence>
<protein>
    <recommendedName>
        <fullName evidence="3">Minor tail protein</fullName>
    </recommendedName>
</protein>